<gene>
    <name evidence="2" type="ORF">WG66_5272</name>
</gene>
<feature type="transmembrane region" description="Helical" evidence="1">
    <location>
        <begin position="81"/>
        <end position="105"/>
    </location>
</feature>
<feature type="transmembrane region" description="Helical" evidence="1">
    <location>
        <begin position="45"/>
        <end position="65"/>
    </location>
</feature>
<accession>A0A0W0G0N0</accession>
<keyword evidence="1" id="KW-0472">Membrane</keyword>
<keyword evidence="1" id="KW-1133">Transmembrane helix</keyword>
<dbReference type="Proteomes" id="UP000054988">
    <property type="component" value="Unassembled WGS sequence"/>
</dbReference>
<evidence type="ECO:0000313" key="2">
    <source>
        <dbReference type="EMBL" id="KTB42144.1"/>
    </source>
</evidence>
<evidence type="ECO:0000256" key="1">
    <source>
        <dbReference type="SAM" id="Phobius"/>
    </source>
</evidence>
<comment type="caution">
    <text evidence="2">The sequence shown here is derived from an EMBL/GenBank/DDBJ whole genome shotgun (WGS) entry which is preliminary data.</text>
</comment>
<protein>
    <submittedName>
        <fullName evidence="2">Uncharacterized protein</fullName>
    </submittedName>
</protein>
<reference evidence="2 3" key="1">
    <citation type="submission" date="2015-12" db="EMBL/GenBank/DDBJ databases">
        <title>Draft genome sequence of Moniliophthora roreri, the causal agent of frosty pod rot of cacao.</title>
        <authorList>
            <person name="Aime M.C."/>
            <person name="Diaz-Valderrama J.R."/>
            <person name="Kijpornyongpan T."/>
            <person name="Phillips-Mora W."/>
        </authorList>
    </citation>
    <scope>NUCLEOTIDE SEQUENCE [LARGE SCALE GENOMIC DNA]</scope>
    <source>
        <strain evidence="2 3">MCA 2952</strain>
    </source>
</reference>
<dbReference type="EMBL" id="LATX01001378">
    <property type="protein sequence ID" value="KTB42144.1"/>
    <property type="molecule type" value="Genomic_DNA"/>
</dbReference>
<keyword evidence="1" id="KW-0812">Transmembrane</keyword>
<sequence>MADLHVLLTGRGTGNRIDSINDEEVAYLSPDFSRFDQTSPYRPKLGITWLLFSIYFFALLASVSYDIEDLLDWESSITSEAFSVCAQLLEAGYLPCALYYLAFWFRPDELAVRISVIYSVGQAGKIIWPYSQQLRIRLLQLNGTNYDLGAYFPCRMGLAAISAGVSPNFHIS</sequence>
<dbReference type="InterPro" id="IPR036259">
    <property type="entry name" value="MFS_trans_sf"/>
</dbReference>
<organism evidence="2 3">
    <name type="scientific">Moniliophthora roreri</name>
    <name type="common">Frosty pod rot fungus</name>
    <name type="synonym">Monilia roreri</name>
    <dbReference type="NCBI Taxonomy" id="221103"/>
    <lineage>
        <taxon>Eukaryota</taxon>
        <taxon>Fungi</taxon>
        <taxon>Dikarya</taxon>
        <taxon>Basidiomycota</taxon>
        <taxon>Agaricomycotina</taxon>
        <taxon>Agaricomycetes</taxon>
        <taxon>Agaricomycetidae</taxon>
        <taxon>Agaricales</taxon>
        <taxon>Marasmiineae</taxon>
        <taxon>Marasmiaceae</taxon>
        <taxon>Moniliophthora</taxon>
    </lineage>
</organism>
<dbReference type="AlphaFoldDB" id="A0A0W0G0N0"/>
<evidence type="ECO:0000313" key="3">
    <source>
        <dbReference type="Proteomes" id="UP000054988"/>
    </source>
</evidence>
<dbReference type="SUPFAM" id="SSF103473">
    <property type="entry name" value="MFS general substrate transporter"/>
    <property type="match status" value="1"/>
</dbReference>
<proteinExistence type="predicted"/>
<name>A0A0W0G0N0_MONRR</name>